<evidence type="ECO:0000259" key="7">
    <source>
        <dbReference type="Pfam" id="PF11967"/>
    </source>
</evidence>
<comment type="caution">
    <text evidence="8">The sequence shown here is derived from an EMBL/GenBank/DDBJ whole genome shotgun (WGS) entry which is preliminary data.</text>
</comment>
<protein>
    <recommendedName>
        <fullName evidence="2">DNA repair protein RecO</fullName>
    </recommendedName>
    <alternativeName>
        <fullName evidence="6">Recombination protein O</fullName>
    </alternativeName>
</protein>
<gene>
    <name evidence="8" type="primary">recO</name>
    <name evidence="8" type="ORF">Rhal01_01978</name>
</gene>
<evidence type="ECO:0000256" key="4">
    <source>
        <dbReference type="ARBA" id="ARBA00023172"/>
    </source>
</evidence>
<dbReference type="PANTHER" id="PTHR33991">
    <property type="entry name" value="DNA REPAIR PROTEIN RECO"/>
    <property type="match status" value="1"/>
</dbReference>
<keyword evidence="3" id="KW-0227">DNA damage</keyword>
<dbReference type="Gene3D" id="1.20.1440.120">
    <property type="entry name" value="Recombination protein O, C-terminal domain"/>
    <property type="match status" value="1"/>
</dbReference>
<comment type="similarity">
    <text evidence="1">Belongs to the RecO family.</text>
</comment>
<dbReference type="RefSeq" id="WP_346188540.1">
    <property type="nucleotide sequence ID" value="NZ_BAABRL010000005.1"/>
</dbReference>
<dbReference type="InterPro" id="IPR042242">
    <property type="entry name" value="RecO_C"/>
</dbReference>
<evidence type="ECO:0000256" key="3">
    <source>
        <dbReference type="ARBA" id="ARBA00022763"/>
    </source>
</evidence>
<proteinExistence type="inferred from homology"/>
<keyword evidence="9" id="KW-1185">Reference proteome</keyword>
<dbReference type="Proteomes" id="UP001424741">
    <property type="component" value="Unassembled WGS sequence"/>
</dbReference>
<organism evidence="8 9">
    <name type="scientific">Rubritalea halochordaticola</name>
    <dbReference type="NCBI Taxonomy" id="714537"/>
    <lineage>
        <taxon>Bacteria</taxon>
        <taxon>Pseudomonadati</taxon>
        <taxon>Verrucomicrobiota</taxon>
        <taxon>Verrucomicrobiia</taxon>
        <taxon>Verrucomicrobiales</taxon>
        <taxon>Rubritaleaceae</taxon>
        <taxon>Rubritalea</taxon>
    </lineage>
</organism>
<evidence type="ECO:0000313" key="9">
    <source>
        <dbReference type="Proteomes" id="UP001424741"/>
    </source>
</evidence>
<evidence type="ECO:0000256" key="2">
    <source>
        <dbReference type="ARBA" id="ARBA00021310"/>
    </source>
</evidence>
<dbReference type="NCBIfam" id="TIGR00613">
    <property type="entry name" value="reco"/>
    <property type="match status" value="1"/>
</dbReference>
<feature type="domain" description="DNA replication/recombination mediator RecO N-terminal" evidence="7">
    <location>
        <begin position="3"/>
        <end position="77"/>
    </location>
</feature>
<dbReference type="Pfam" id="PF02565">
    <property type="entry name" value="RecO_C"/>
    <property type="match status" value="1"/>
</dbReference>
<dbReference type="SUPFAM" id="SSF50249">
    <property type="entry name" value="Nucleic acid-binding proteins"/>
    <property type="match status" value="1"/>
</dbReference>
<evidence type="ECO:0000256" key="1">
    <source>
        <dbReference type="ARBA" id="ARBA00007452"/>
    </source>
</evidence>
<keyword evidence="5" id="KW-0234">DNA repair</keyword>
<dbReference type="EMBL" id="BAABRL010000005">
    <property type="protein sequence ID" value="GAA5495799.1"/>
    <property type="molecule type" value="Genomic_DNA"/>
</dbReference>
<reference evidence="8 9" key="1">
    <citation type="submission" date="2024-02" db="EMBL/GenBank/DDBJ databases">
        <title>Rubritalea halochordaticola NBRC 107102.</title>
        <authorList>
            <person name="Ichikawa N."/>
            <person name="Katano-Makiyama Y."/>
            <person name="Hidaka K."/>
        </authorList>
    </citation>
    <scope>NUCLEOTIDE SEQUENCE [LARGE SCALE GENOMIC DNA]</scope>
    <source>
        <strain evidence="8 9">NBRC 107102</strain>
    </source>
</reference>
<dbReference type="SUPFAM" id="SSF57863">
    <property type="entry name" value="ArfGap/RecO-like zinc finger"/>
    <property type="match status" value="1"/>
</dbReference>
<dbReference type="InterPro" id="IPR022572">
    <property type="entry name" value="DNA_rep/recomb_RecO_N"/>
</dbReference>
<evidence type="ECO:0000256" key="5">
    <source>
        <dbReference type="ARBA" id="ARBA00023204"/>
    </source>
</evidence>
<evidence type="ECO:0000256" key="6">
    <source>
        <dbReference type="ARBA" id="ARBA00033409"/>
    </source>
</evidence>
<dbReference type="InterPro" id="IPR037278">
    <property type="entry name" value="ARFGAP/RecO"/>
</dbReference>
<dbReference type="Gene3D" id="2.40.50.140">
    <property type="entry name" value="Nucleic acid-binding proteins"/>
    <property type="match status" value="1"/>
</dbReference>
<sequence length="177" mass="19844">MEQARGIILRLTKLTETSLIVTWCVEGYGLVKAVAKGARRPKSAFTGKLDLFHSAELQWTDSQRSELGTLGEVSAVTYREGLRKYYANVVCAAYFTALVEHVMEPGHGEDGIYDLLERGLNYLDQQEAEMRALLHFERELAKLLGVWSGKGRPEVALQVAFQKLPASRQQCVDLLSR</sequence>
<dbReference type="PANTHER" id="PTHR33991:SF1">
    <property type="entry name" value="DNA REPAIR PROTEIN RECO"/>
    <property type="match status" value="1"/>
</dbReference>
<accession>A0ABP9V2J0</accession>
<keyword evidence="4" id="KW-0233">DNA recombination</keyword>
<dbReference type="Pfam" id="PF11967">
    <property type="entry name" value="RecO_N"/>
    <property type="match status" value="1"/>
</dbReference>
<name>A0ABP9V2J0_9BACT</name>
<dbReference type="InterPro" id="IPR003717">
    <property type="entry name" value="RecO"/>
</dbReference>
<dbReference type="InterPro" id="IPR012340">
    <property type="entry name" value="NA-bd_OB-fold"/>
</dbReference>
<evidence type="ECO:0000313" key="8">
    <source>
        <dbReference type="EMBL" id="GAA5495799.1"/>
    </source>
</evidence>